<evidence type="ECO:0000256" key="10">
    <source>
        <dbReference type="ARBA" id="ARBA00023277"/>
    </source>
</evidence>
<comment type="pathway">
    <text evidence="15">Nucleotide-sugar biosynthesis; ADP-L-glycero-beta-D-manno-heptose biosynthesis; ADP-L-glycero-beta-D-manno-heptose from D-glycero-beta-D-manno-heptose 7-phosphate: step 3/4.</text>
</comment>
<dbReference type="STRING" id="161398.PP2015_712"/>
<evidence type="ECO:0000256" key="7">
    <source>
        <dbReference type="ARBA" id="ARBA00022777"/>
    </source>
</evidence>
<reference evidence="18 19" key="1">
    <citation type="submission" date="2015-11" db="EMBL/GenBank/DDBJ databases">
        <authorList>
            <person name="Zhang Y."/>
            <person name="Guo Z."/>
        </authorList>
    </citation>
    <scope>NUCLEOTIDE SEQUENCE [LARGE SCALE GENOMIC DNA]</scope>
    <source>
        <strain evidence="18 19">KCTC 12086</strain>
    </source>
</reference>
<evidence type="ECO:0000256" key="12">
    <source>
        <dbReference type="ARBA" id="ARBA00052873"/>
    </source>
</evidence>
<evidence type="ECO:0000256" key="14">
    <source>
        <dbReference type="ARBA" id="ARBA00061122"/>
    </source>
</evidence>
<evidence type="ECO:0000256" key="5">
    <source>
        <dbReference type="ARBA" id="ARBA00022695"/>
    </source>
</evidence>
<evidence type="ECO:0000256" key="4">
    <source>
        <dbReference type="ARBA" id="ARBA00022679"/>
    </source>
</evidence>
<evidence type="ECO:0000256" key="9">
    <source>
        <dbReference type="ARBA" id="ARBA00023268"/>
    </source>
</evidence>
<dbReference type="RefSeq" id="WP_058028989.1">
    <property type="nucleotide sequence ID" value="NZ_CP013187.1"/>
</dbReference>
<evidence type="ECO:0000259" key="16">
    <source>
        <dbReference type="Pfam" id="PF00294"/>
    </source>
</evidence>
<dbReference type="NCBIfam" id="NF008454">
    <property type="entry name" value="PRK11316.1"/>
    <property type="match status" value="1"/>
</dbReference>
<dbReference type="UniPathway" id="UPA00356">
    <property type="reaction ID" value="UER00437"/>
</dbReference>
<comment type="catalytic activity">
    <reaction evidence="11 15">
        <text>D-glycero-beta-D-manno-heptose 1-phosphate + ATP + H(+) = ADP-D-glycero-beta-D-manno-heptose + diphosphate</text>
        <dbReference type="Rhea" id="RHEA:27465"/>
        <dbReference type="ChEBI" id="CHEBI:15378"/>
        <dbReference type="ChEBI" id="CHEBI:30616"/>
        <dbReference type="ChEBI" id="CHEBI:33019"/>
        <dbReference type="ChEBI" id="CHEBI:59967"/>
        <dbReference type="ChEBI" id="CHEBI:61593"/>
        <dbReference type="EC" id="2.7.7.70"/>
    </reaction>
</comment>
<dbReference type="Gene3D" id="3.40.1190.20">
    <property type="match status" value="1"/>
</dbReference>
<sequence>MDLSYFQKLSQAKILVVGDVMLDRYWHGDTGRISPEAPVPVVKVSKLEDKAGGAANVAKNIAYLDGQVSLLGIIGNDDNGSSLQALLKSEKINSQLISQDDAPTIAKMRVISRHQQVVRLDLEETFLEAHSELLLQKLTEIVDDFDVVLFSDYNKGSLAKISEMIQVAKAAGKTVLVDPKSKQLADYRGADFITPNLNEYTAAGGIKGDEQVLADCARKIIAECGIGAMLLTRSEQGMSLITPSEKHDFAAQVLEVSDVTGAGDTVIATLAVMLGTGMPAKQAVEVANVAAGLVVAKLGAATVSPEELSAKLTQYLRETGEQYQAPTQEILHHIELARQRGEKIVFTNGCFDILHAGHVRYLAQAKARGDKLVVGLNNDASISRLKGPERPINPLDERATVIGALASVDWVIPFGAVEENDTPAKLIEQVKPDVLVKGGDYKVEEIAGADFVLANGGTVEVLEFVNGCSTSNVIKKIQSN</sequence>
<dbReference type="AlphaFoldDB" id="A0A0S2JZK5"/>
<dbReference type="GO" id="GO:0097171">
    <property type="term" value="P:ADP-L-glycero-beta-D-manno-heptose biosynthetic process"/>
    <property type="evidence" value="ECO:0007669"/>
    <property type="project" value="UniProtKB-UniPathway"/>
</dbReference>
<dbReference type="EC" id="2.7.1.167" evidence="15"/>
<keyword evidence="7 15" id="KW-0418">Kinase</keyword>
<evidence type="ECO:0000256" key="13">
    <source>
        <dbReference type="ARBA" id="ARBA00060955"/>
    </source>
</evidence>
<evidence type="ECO:0000256" key="1">
    <source>
        <dbReference type="ARBA" id="ARBA00002319"/>
    </source>
</evidence>
<dbReference type="PATRIC" id="fig|161398.10.peg.726"/>
<evidence type="ECO:0000256" key="11">
    <source>
        <dbReference type="ARBA" id="ARBA00047428"/>
    </source>
</evidence>
<comment type="similarity">
    <text evidence="13 15">In the N-terminal section; belongs to the carbohydrate kinase PfkB family.</text>
</comment>
<gene>
    <name evidence="15" type="primary">hldE</name>
    <name evidence="18" type="ORF">PP2015_712</name>
</gene>
<evidence type="ECO:0000256" key="6">
    <source>
        <dbReference type="ARBA" id="ARBA00022741"/>
    </source>
</evidence>
<accession>A0A0S2JZK5</accession>
<dbReference type="InterPro" id="IPR011611">
    <property type="entry name" value="PfkB_dom"/>
</dbReference>
<dbReference type="Proteomes" id="UP000061457">
    <property type="component" value="Chromosome I"/>
</dbReference>
<dbReference type="Pfam" id="PF01467">
    <property type="entry name" value="CTP_transf_like"/>
    <property type="match status" value="1"/>
</dbReference>
<dbReference type="InterPro" id="IPR014729">
    <property type="entry name" value="Rossmann-like_a/b/a_fold"/>
</dbReference>
<evidence type="ECO:0000256" key="2">
    <source>
        <dbReference type="ARBA" id="ARBA00003753"/>
    </source>
</evidence>
<evidence type="ECO:0000313" key="19">
    <source>
        <dbReference type="Proteomes" id="UP000061457"/>
    </source>
</evidence>
<feature type="binding site" evidence="15">
    <location>
        <begin position="196"/>
        <end position="199"/>
    </location>
    <ligand>
        <name>ATP</name>
        <dbReference type="ChEBI" id="CHEBI:30616"/>
    </ligand>
</feature>
<dbReference type="SUPFAM" id="SSF52374">
    <property type="entry name" value="Nucleotidylyl transferase"/>
    <property type="match status" value="1"/>
</dbReference>
<dbReference type="FunFam" id="3.40.50.620:FF:000028">
    <property type="entry name" value="Bifunctional protein HldE"/>
    <property type="match status" value="1"/>
</dbReference>
<keyword evidence="9 15" id="KW-0511">Multifunctional enzyme</keyword>
<feature type="domain" description="Carbohydrate kinase PfkB" evidence="16">
    <location>
        <begin position="12"/>
        <end position="305"/>
    </location>
</feature>
<dbReference type="InterPro" id="IPR004821">
    <property type="entry name" value="Cyt_trans-like"/>
</dbReference>
<evidence type="ECO:0000313" key="18">
    <source>
        <dbReference type="EMBL" id="ALO41231.1"/>
    </source>
</evidence>
<keyword evidence="4 15" id="KW-0808">Transferase</keyword>
<evidence type="ECO:0000256" key="8">
    <source>
        <dbReference type="ARBA" id="ARBA00022840"/>
    </source>
</evidence>
<evidence type="ECO:0000259" key="17">
    <source>
        <dbReference type="Pfam" id="PF01467"/>
    </source>
</evidence>
<name>A0A0S2JZK5_9GAMM</name>
<dbReference type="InterPro" id="IPR023030">
    <property type="entry name" value="Bifunc_HldE"/>
</dbReference>
<dbReference type="KEGG" id="pphe:PP2015_712"/>
<dbReference type="NCBIfam" id="TIGR02198">
    <property type="entry name" value="rfaE_dom_I"/>
    <property type="match status" value="1"/>
</dbReference>
<comment type="function">
    <text evidence="1 15">Catalyzes the phosphorylation of D-glycero-D-manno-heptose 7-phosphate at the C-1 position to selectively form D-glycero-beta-D-manno-heptose-1,7-bisphosphate.</text>
</comment>
<comment type="pathway">
    <text evidence="15">Nucleotide-sugar biosynthesis; ADP-L-glycero-beta-D-manno-heptose biosynthesis; ADP-L-glycero-beta-D-manno-heptose from D-glycero-beta-D-manno-heptose 7-phosphate: step 1/4.</text>
</comment>
<keyword evidence="19" id="KW-1185">Reference proteome</keyword>
<dbReference type="CDD" id="cd01172">
    <property type="entry name" value="RfaE_like"/>
    <property type="match status" value="1"/>
</dbReference>
<comment type="subunit">
    <text evidence="3 15">Homodimer.</text>
</comment>
<feature type="region of interest" description="Ribokinase" evidence="15">
    <location>
        <begin position="1"/>
        <end position="316"/>
    </location>
</feature>
<dbReference type="FunFam" id="3.40.1190.20:FF:000002">
    <property type="entry name" value="Bifunctional protein HldE"/>
    <property type="match status" value="1"/>
</dbReference>
<feature type="active site" evidence="15">
    <location>
        <position position="264"/>
    </location>
</feature>
<dbReference type="PANTHER" id="PTHR46969">
    <property type="entry name" value="BIFUNCTIONAL PROTEIN HLDE"/>
    <property type="match status" value="1"/>
</dbReference>
<keyword evidence="10 15" id="KW-0119">Carbohydrate metabolism</keyword>
<dbReference type="NCBIfam" id="TIGR00125">
    <property type="entry name" value="cyt_tran_rel"/>
    <property type="match status" value="1"/>
</dbReference>
<dbReference type="Gene3D" id="3.40.50.620">
    <property type="entry name" value="HUPs"/>
    <property type="match status" value="1"/>
</dbReference>
<evidence type="ECO:0000256" key="15">
    <source>
        <dbReference type="HAMAP-Rule" id="MF_01603"/>
    </source>
</evidence>
<dbReference type="HAMAP" id="MF_01603">
    <property type="entry name" value="HldE"/>
    <property type="match status" value="1"/>
</dbReference>
<comment type="function">
    <text evidence="2 15">Catalyzes the ADP transfer from ATP to D-glycero-beta-D-manno-heptose 1-phosphate, yielding ADP-D-glycero-beta-D-manno-heptose.</text>
</comment>
<dbReference type="InterPro" id="IPR011914">
    <property type="entry name" value="RfaE_dom_II"/>
</dbReference>
<feature type="region of interest" description="Cytidylyltransferase" evidence="15">
    <location>
        <begin position="346"/>
        <end position="480"/>
    </location>
</feature>
<dbReference type="GO" id="GO:0033786">
    <property type="term" value="F:heptose-1-phosphate adenylyltransferase activity"/>
    <property type="evidence" value="ECO:0007669"/>
    <property type="project" value="UniProtKB-UniRule"/>
</dbReference>
<dbReference type="GO" id="GO:0033785">
    <property type="term" value="F:heptose 7-phosphate kinase activity"/>
    <property type="evidence" value="ECO:0007669"/>
    <property type="project" value="UniProtKB-UniRule"/>
</dbReference>
<dbReference type="EC" id="2.7.7.70" evidence="15"/>
<dbReference type="GO" id="GO:0016773">
    <property type="term" value="F:phosphotransferase activity, alcohol group as acceptor"/>
    <property type="evidence" value="ECO:0007669"/>
    <property type="project" value="InterPro"/>
</dbReference>
<dbReference type="GO" id="GO:0005524">
    <property type="term" value="F:ATP binding"/>
    <property type="evidence" value="ECO:0007669"/>
    <property type="project" value="UniProtKB-UniRule"/>
</dbReference>
<dbReference type="InterPro" id="IPR011913">
    <property type="entry name" value="RfaE_dom_I"/>
</dbReference>
<keyword evidence="8 15" id="KW-0067">ATP-binding</keyword>
<dbReference type="OrthoDB" id="9802794at2"/>
<comment type="catalytic activity">
    <reaction evidence="12 15">
        <text>D-glycero-beta-D-manno-heptose 7-phosphate + ATP = D-glycero-beta-D-manno-heptose 1,7-bisphosphate + ADP + H(+)</text>
        <dbReference type="Rhea" id="RHEA:27473"/>
        <dbReference type="ChEBI" id="CHEBI:15378"/>
        <dbReference type="ChEBI" id="CHEBI:30616"/>
        <dbReference type="ChEBI" id="CHEBI:60204"/>
        <dbReference type="ChEBI" id="CHEBI:60208"/>
        <dbReference type="ChEBI" id="CHEBI:456216"/>
        <dbReference type="EC" id="2.7.1.167"/>
    </reaction>
</comment>
<keyword evidence="5 15" id="KW-0548">Nucleotidyltransferase</keyword>
<feature type="domain" description="Cytidyltransferase-like" evidence="17">
    <location>
        <begin position="346"/>
        <end position="474"/>
    </location>
</feature>
<protein>
    <recommendedName>
        <fullName evidence="15">Bifunctional protein HldE</fullName>
    </recommendedName>
    <domain>
        <recommendedName>
            <fullName evidence="15">D-beta-D-heptose 7-phosphate kinase</fullName>
            <ecNumber evidence="15">2.7.1.167</ecNumber>
        </recommendedName>
        <alternativeName>
            <fullName evidence="15">D-beta-D-heptose 7-phosphotransferase</fullName>
        </alternativeName>
        <alternativeName>
            <fullName evidence="15">D-glycero-beta-D-manno-heptose-7-phosphate kinase</fullName>
        </alternativeName>
    </domain>
    <domain>
        <recommendedName>
            <fullName evidence="15">D-beta-D-heptose 1-phosphate adenylyltransferase</fullName>
            <ecNumber evidence="15">2.7.7.70</ecNumber>
        </recommendedName>
        <alternativeName>
            <fullName evidence="15">D-glycero-beta-D-manno-heptose 1-phosphate adenylyltransferase</fullName>
        </alternativeName>
    </domain>
</protein>
<evidence type="ECO:0000256" key="3">
    <source>
        <dbReference type="ARBA" id="ARBA00011738"/>
    </source>
</evidence>
<dbReference type="GO" id="GO:0005829">
    <property type="term" value="C:cytosol"/>
    <property type="evidence" value="ECO:0007669"/>
    <property type="project" value="TreeGrafter"/>
</dbReference>
<comment type="similarity">
    <text evidence="14 15">In the C-terminal section; belongs to the cytidylyltransferase family.</text>
</comment>
<keyword evidence="6 15" id="KW-0547">Nucleotide-binding</keyword>
<organism evidence="18 19">
    <name type="scientific">Pseudoalteromonas phenolica</name>
    <dbReference type="NCBI Taxonomy" id="161398"/>
    <lineage>
        <taxon>Bacteria</taxon>
        <taxon>Pseudomonadati</taxon>
        <taxon>Pseudomonadota</taxon>
        <taxon>Gammaproteobacteria</taxon>
        <taxon>Alteromonadales</taxon>
        <taxon>Pseudoalteromonadaceae</taxon>
        <taxon>Pseudoalteromonas</taxon>
    </lineage>
</organism>
<dbReference type="SUPFAM" id="SSF53613">
    <property type="entry name" value="Ribokinase-like"/>
    <property type="match status" value="1"/>
</dbReference>
<dbReference type="PANTHER" id="PTHR46969:SF1">
    <property type="entry name" value="BIFUNCTIONAL PROTEIN HLDE"/>
    <property type="match status" value="1"/>
</dbReference>
<dbReference type="Pfam" id="PF00294">
    <property type="entry name" value="PfkB"/>
    <property type="match status" value="1"/>
</dbReference>
<dbReference type="EMBL" id="CP013187">
    <property type="protein sequence ID" value="ALO41231.1"/>
    <property type="molecule type" value="Genomic_DNA"/>
</dbReference>
<proteinExistence type="inferred from homology"/>
<dbReference type="NCBIfam" id="TIGR02199">
    <property type="entry name" value="rfaE_dom_II"/>
    <property type="match status" value="1"/>
</dbReference>
<dbReference type="InterPro" id="IPR029056">
    <property type="entry name" value="Ribokinase-like"/>
</dbReference>